<reference evidence="8" key="1">
    <citation type="journal article" date="2014" name="Int. J. Syst. Evol. Microbiol.">
        <title>Complete genome sequence of Corynebacterium casei LMG S-19264T (=DSM 44701T), isolated from a smear-ripened cheese.</title>
        <authorList>
            <consortium name="US DOE Joint Genome Institute (JGI-PGF)"/>
            <person name="Walter F."/>
            <person name="Albersmeier A."/>
            <person name="Kalinowski J."/>
            <person name="Ruckert C."/>
        </authorList>
    </citation>
    <scope>NUCLEOTIDE SEQUENCE</scope>
    <source>
        <strain evidence="8">JCM 4815</strain>
    </source>
</reference>
<dbReference type="GO" id="GO:0008483">
    <property type="term" value="F:transaminase activity"/>
    <property type="evidence" value="ECO:0007669"/>
    <property type="project" value="UniProtKB-KW"/>
</dbReference>
<dbReference type="InterPro" id="IPR004839">
    <property type="entry name" value="Aminotransferase_I/II_large"/>
</dbReference>
<comment type="similarity">
    <text evidence="2">Belongs to the class-I pyridoxal-phosphate-dependent aminotransferase family.</text>
</comment>
<dbReference type="Gene3D" id="3.40.640.10">
    <property type="entry name" value="Type I PLP-dependent aspartate aminotransferase-like (Major domain)"/>
    <property type="match status" value="1"/>
</dbReference>
<dbReference type="InterPro" id="IPR015422">
    <property type="entry name" value="PyrdxlP-dep_Trfase_small"/>
</dbReference>
<dbReference type="EMBL" id="BMVW01000007">
    <property type="protein sequence ID" value="GGZ15194.1"/>
    <property type="molecule type" value="Genomic_DNA"/>
</dbReference>
<evidence type="ECO:0000313" key="8">
    <source>
        <dbReference type="EMBL" id="GGZ15194.1"/>
    </source>
</evidence>
<gene>
    <name evidence="8" type="ORF">GCM10010365_38600</name>
</gene>
<keyword evidence="6" id="KW-0663">Pyridoxal phosphate</keyword>
<comment type="subunit">
    <text evidence="3">Homodimer.</text>
</comment>
<dbReference type="InterPro" id="IPR050859">
    <property type="entry name" value="Class-I_PLP-dep_aminotransf"/>
</dbReference>
<dbReference type="PANTHER" id="PTHR42790">
    <property type="entry name" value="AMINOTRANSFERASE"/>
    <property type="match status" value="1"/>
</dbReference>
<dbReference type="RefSeq" id="WP_229859123.1">
    <property type="nucleotide sequence ID" value="NZ_BMVW01000007.1"/>
</dbReference>
<evidence type="ECO:0000256" key="3">
    <source>
        <dbReference type="ARBA" id="ARBA00011738"/>
    </source>
</evidence>
<evidence type="ECO:0000256" key="4">
    <source>
        <dbReference type="ARBA" id="ARBA00022576"/>
    </source>
</evidence>
<feature type="domain" description="Aminotransferase class I/classII large" evidence="7">
    <location>
        <begin position="52"/>
        <end position="393"/>
    </location>
</feature>
<protein>
    <submittedName>
        <fullName evidence="8">Aminotransferase</fullName>
    </submittedName>
</protein>
<dbReference type="FunFam" id="3.40.640.10:FF:000053">
    <property type="entry name" value="Aminotransferase, class I"/>
    <property type="match status" value="1"/>
</dbReference>
<evidence type="ECO:0000313" key="9">
    <source>
        <dbReference type="Proteomes" id="UP000622166"/>
    </source>
</evidence>
<dbReference type="Gene3D" id="3.90.1150.10">
    <property type="entry name" value="Aspartate Aminotransferase, domain 1"/>
    <property type="match status" value="1"/>
</dbReference>
<dbReference type="Proteomes" id="UP000622166">
    <property type="component" value="Unassembled WGS sequence"/>
</dbReference>
<dbReference type="SUPFAM" id="SSF53383">
    <property type="entry name" value="PLP-dependent transferases"/>
    <property type="match status" value="1"/>
</dbReference>
<comment type="cofactor">
    <cofactor evidence="1">
        <name>pyridoxal 5'-phosphate</name>
        <dbReference type="ChEBI" id="CHEBI:597326"/>
    </cofactor>
</comment>
<keyword evidence="9" id="KW-1185">Reference proteome</keyword>
<comment type="caution">
    <text evidence="8">The sequence shown here is derived from an EMBL/GenBank/DDBJ whole genome shotgun (WGS) entry which is preliminary data.</text>
</comment>
<dbReference type="Pfam" id="PF00155">
    <property type="entry name" value="Aminotran_1_2"/>
    <property type="match status" value="1"/>
</dbReference>
<dbReference type="AlphaFoldDB" id="A0A918UJW4"/>
<proteinExistence type="inferred from homology"/>
<accession>A0A918UJW4</accession>
<organism evidence="8 9">
    <name type="scientific">Streptomyces poonensis</name>
    <dbReference type="NCBI Taxonomy" id="68255"/>
    <lineage>
        <taxon>Bacteria</taxon>
        <taxon>Bacillati</taxon>
        <taxon>Actinomycetota</taxon>
        <taxon>Actinomycetes</taxon>
        <taxon>Kitasatosporales</taxon>
        <taxon>Streptomycetaceae</taxon>
        <taxon>Streptomyces</taxon>
    </lineage>
</organism>
<dbReference type="GO" id="GO:1901605">
    <property type="term" value="P:alpha-amino acid metabolic process"/>
    <property type="evidence" value="ECO:0007669"/>
    <property type="project" value="TreeGrafter"/>
</dbReference>
<reference evidence="8" key="2">
    <citation type="submission" date="2020-09" db="EMBL/GenBank/DDBJ databases">
        <authorList>
            <person name="Sun Q."/>
            <person name="Ohkuma M."/>
        </authorList>
    </citation>
    <scope>NUCLEOTIDE SEQUENCE</scope>
    <source>
        <strain evidence="8">JCM 4815</strain>
    </source>
</reference>
<evidence type="ECO:0000256" key="5">
    <source>
        <dbReference type="ARBA" id="ARBA00022679"/>
    </source>
</evidence>
<keyword evidence="4 8" id="KW-0032">Aminotransferase</keyword>
<evidence type="ECO:0000256" key="6">
    <source>
        <dbReference type="ARBA" id="ARBA00022898"/>
    </source>
</evidence>
<dbReference type="PANTHER" id="PTHR42790:SF19">
    <property type="entry name" value="KYNURENINE_ALPHA-AMINOADIPATE AMINOTRANSFERASE, MITOCHONDRIAL"/>
    <property type="match status" value="1"/>
</dbReference>
<evidence type="ECO:0000259" key="7">
    <source>
        <dbReference type="Pfam" id="PF00155"/>
    </source>
</evidence>
<sequence length="399" mass="42785">MTTTSPVPQLAARVAAVGGSPVRDILAVTERPEVINFAGGLPAPELFDTEGIAAAYRDVLAHLPERALQYATTEGDPALRAALAARYTVRGLPTTADDLLVTTGSQQALSLLATALLEPGDTVLVERPCYLAALQAFGLAGARIVAVPGDDEGMDPDALAELVVRERPKLLYTVPTFQNPTGRTLSAGRRAAVASVAARHGVWIVEDDPYGELRFEGERVPWIATYPGAEDRTVLLGSFSKVMAPGMRLGWLRAPAVLRRACAIAKQAADLHTPTVNQLAAARYLADRDLDAHVARVAAVYRERRDAMLAGLPEALPQGSAWTRPEGGMFLWVRLPEPYDTTALLRRVVEHDVAYVPGAPFHPGEPDGAARTTLRLCYVTQTPEEIEEGLRRLAKGLAG</sequence>
<name>A0A918UJW4_9ACTN</name>
<dbReference type="InterPro" id="IPR015424">
    <property type="entry name" value="PyrdxlP-dep_Trfase"/>
</dbReference>
<dbReference type="GO" id="GO:0030170">
    <property type="term" value="F:pyridoxal phosphate binding"/>
    <property type="evidence" value="ECO:0007669"/>
    <property type="project" value="InterPro"/>
</dbReference>
<dbReference type="InterPro" id="IPR015421">
    <property type="entry name" value="PyrdxlP-dep_Trfase_major"/>
</dbReference>
<evidence type="ECO:0000256" key="1">
    <source>
        <dbReference type="ARBA" id="ARBA00001933"/>
    </source>
</evidence>
<dbReference type="CDD" id="cd00609">
    <property type="entry name" value="AAT_like"/>
    <property type="match status" value="1"/>
</dbReference>
<keyword evidence="5" id="KW-0808">Transferase</keyword>
<evidence type="ECO:0000256" key="2">
    <source>
        <dbReference type="ARBA" id="ARBA00007441"/>
    </source>
</evidence>